<dbReference type="Proteomes" id="UP001297272">
    <property type="component" value="Unassembled WGS sequence"/>
</dbReference>
<evidence type="ECO:0000313" key="1">
    <source>
        <dbReference type="EMBL" id="MBS9719419.1"/>
    </source>
</evidence>
<protein>
    <recommendedName>
        <fullName evidence="3">Nucleotide-diphospho-sugar transferase domain-containing protein</fullName>
    </recommendedName>
</protein>
<evidence type="ECO:0008006" key="3">
    <source>
        <dbReference type="Google" id="ProtNLM"/>
    </source>
</evidence>
<dbReference type="Pfam" id="PF20102">
    <property type="entry name" value="DUF6492"/>
    <property type="match status" value="1"/>
</dbReference>
<sequence>MTNSQPGIVNTTAPGQSAAIVTASYGPDFERCRLLCETIDAHVTNMAHHYILVAHNDVQLFRQLQGPKRTIVDERDLLPSWLHALPDPTSLFTKRIWLSTRTMPLRGWHVQQLRRIALHAAIEEDALIYVDSDVAFIRDFDCRSMWRGSKLQLFRRDDGLAKSKRREHFRWSPNAALALGIEPPTLSPHDYIVTLISWRRQSIRAMCERIEAVHGRHWVEVLGSQRQFSECTIYGRYVDEIEGLEHHYHSDRELCRVYWFGPELSAGGLRDFVRGMAAHQVAIGIQSFTGTDINQIRATLDLA</sequence>
<reference evidence="1 2" key="1">
    <citation type="submission" date="2021-03" db="EMBL/GenBank/DDBJ databases">
        <title>Tianweitania aestuarii sp. nov., isolated from a tidal flat.</title>
        <authorList>
            <person name="Park S."/>
            <person name="Yoon J.-H."/>
        </authorList>
    </citation>
    <scope>NUCLEOTIDE SEQUENCE [LARGE SCALE GENOMIC DNA]</scope>
    <source>
        <strain evidence="1 2">BSSL-BM11</strain>
    </source>
</reference>
<dbReference type="InterPro" id="IPR045499">
    <property type="entry name" value="DUF6492"/>
</dbReference>
<keyword evidence="2" id="KW-1185">Reference proteome</keyword>
<evidence type="ECO:0000313" key="2">
    <source>
        <dbReference type="Proteomes" id="UP001297272"/>
    </source>
</evidence>
<dbReference type="RefSeq" id="WP_213983066.1">
    <property type="nucleotide sequence ID" value="NZ_JAFMNX010000001.1"/>
</dbReference>
<name>A0ABS5RR14_9HYPH</name>
<comment type="caution">
    <text evidence="1">The sequence shown here is derived from an EMBL/GenBank/DDBJ whole genome shotgun (WGS) entry which is preliminary data.</text>
</comment>
<accession>A0ABS5RR14</accession>
<gene>
    <name evidence="1" type="ORF">JYU29_01820</name>
</gene>
<dbReference type="EMBL" id="JAFMNX010000001">
    <property type="protein sequence ID" value="MBS9719419.1"/>
    <property type="molecule type" value="Genomic_DNA"/>
</dbReference>
<proteinExistence type="predicted"/>
<organism evidence="1 2">
    <name type="scientific">Tianweitania aestuarii</name>
    <dbReference type="NCBI Taxonomy" id="2814886"/>
    <lineage>
        <taxon>Bacteria</taxon>
        <taxon>Pseudomonadati</taxon>
        <taxon>Pseudomonadota</taxon>
        <taxon>Alphaproteobacteria</taxon>
        <taxon>Hyphomicrobiales</taxon>
        <taxon>Phyllobacteriaceae</taxon>
        <taxon>Tianweitania</taxon>
    </lineage>
</organism>